<gene>
    <name evidence="1" type="ordered locus">VIBHAR_06006</name>
</gene>
<reference evidence="1 2" key="1">
    <citation type="submission" date="2007-08" db="EMBL/GenBank/DDBJ databases">
        <authorList>
            <consortium name="The Vibrio harveyi Genome Sequencing Project"/>
            <person name="Bassler B."/>
            <person name="Clifton S.W."/>
            <person name="Fulton L."/>
            <person name="Delehaunty K."/>
            <person name="Fronick C."/>
            <person name="Harrison M."/>
            <person name="Markivic C."/>
            <person name="Fulton R."/>
            <person name="Tin-Wollam A.-M."/>
            <person name="Shah N."/>
            <person name="Pepin K."/>
            <person name="Nash W."/>
            <person name="Thiruvilangam P."/>
            <person name="Bhonagiri V."/>
            <person name="Waters C."/>
            <person name="Tu K.C."/>
            <person name="Irgon J."/>
            <person name="Wilson R.K."/>
        </authorList>
    </citation>
    <scope>NUCLEOTIDE SEQUENCE [LARGE SCALE GENOMIC DNA]</scope>
    <source>
        <strain evidence="2">ATCC BAA-1116 / BB120</strain>
    </source>
</reference>
<dbReference type="AlphaFoldDB" id="A7N5A1"/>
<protein>
    <submittedName>
        <fullName evidence="1">Uncharacterized protein</fullName>
    </submittedName>
</protein>
<accession>A7N5A1</accession>
<evidence type="ECO:0000313" key="1">
    <source>
        <dbReference type="EMBL" id="ABU73899.1"/>
    </source>
</evidence>
<proteinExistence type="predicted"/>
<sequence length="43" mass="5047">MSLATSESDILIYDVFSQFKKPHVPKKHAIFMWSLVARRARKL</sequence>
<dbReference type="Proteomes" id="UP000008152">
    <property type="component" value="Chromosome II"/>
</dbReference>
<dbReference type="KEGG" id="vha:VIBHAR_06006"/>
<organism evidence="1 2">
    <name type="scientific">Vibrio campbellii (strain ATCC BAA-1116)</name>
    <dbReference type="NCBI Taxonomy" id="2902295"/>
    <lineage>
        <taxon>Bacteria</taxon>
        <taxon>Pseudomonadati</taxon>
        <taxon>Pseudomonadota</taxon>
        <taxon>Gammaproteobacteria</taxon>
        <taxon>Vibrionales</taxon>
        <taxon>Vibrionaceae</taxon>
        <taxon>Vibrio</taxon>
    </lineage>
</organism>
<dbReference type="EMBL" id="CP000790">
    <property type="protein sequence ID" value="ABU73899.1"/>
    <property type="molecule type" value="Genomic_DNA"/>
</dbReference>
<evidence type="ECO:0000313" key="2">
    <source>
        <dbReference type="Proteomes" id="UP000008152"/>
    </source>
</evidence>
<name>A7N5A1_VIBC1</name>